<accession>A0AAW0ECZ0</accession>
<sequence length="246" mass="27364">MTSPYRLPPSFSLRIKSRSDPTEQSHCRARIQSGPHHLRLVPTYVHVLRCSSYSTSPVLALGHARHLVGLLHESRCSKSTAHMHLLGAPTLLHAPDFFVSYSFFRSWSFVEEEVLRTAFFPPRGALGWIIVDVEAATMGLCARCDAILLLTMAVDARESIPTSHAGPAATPSYFTPSFRFPIPLSATSTTVNGTGTFFVFFVLRDHSSAPSNLQKCFERYAASFRGWRERSRAFVRSANGGRNQAY</sequence>
<reference evidence="1 2" key="1">
    <citation type="journal article" date="2024" name="J Genomics">
        <title>Draft genome sequencing and assembly of Favolaschia claudopus CIRM-BRFM 2984 isolated from oak limbs.</title>
        <authorList>
            <person name="Navarro D."/>
            <person name="Drula E."/>
            <person name="Chaduli D."/>
            <person name="Cazenave R."/>
            <person name="Ahrendt S."/>
            <person name="Wang J."/>
            <person name="Lipzen A."/>
            <person name="Daum C."/>
            <person name="Barry K."/>
            <person name="Grigoriev I.V."/>
            <person name="Favel A."/>
            <person name="Rosso M.N."/>
            <person name="Martin F."/>
        </authorList>
    </citation>
    <scope>NUCLEOTIDE SEQUENCE [LARGE SCALE GENOMIC DNA]</scope>
    <source>
        <strain evidence="1 2">CIRM-BRFM 2984</strain>
    </source>
</reference>
<comment type="caution">
    <text evidence="1">The sequence shown here is derived from an EMBL/GenBank/DDBJ whole genome shotgun (WGS) entry which is preliminary data.</text>
</comment>
<dbReference type="AlphaFoldDB" id="A0AAW0ECZ0"/>
<protein>
    <submittedName>
        <fullName evidence="1">Uncharacterized protein</fullName>
    </submittedName>
</protein>
<gene>
    <name evidence="1" type="ORF">R3P38DRAFT_2818828</name>
</gene>
<organism evidence="1 2">
    <name type="scientific">Favolaschia claudopus</name>
    <dbReference type="NCBI Taxonomy" id="2862362"/>
    <lineage>
        <taxon>Eukaryota</taxon>
        <taxon>Fungi</taxon>
        <taxon>Dikarya</taxon>
        <taxon>Basidiomycota</taxon>
        <taxon>Agaricomycotina</taxon>
        <taxon>Agaricomycetes</taxon>
        <taxon>Agaricomycetidae</taxon>
        <taxon>Agaricales</taxon>
        <taxon>Marasmiineae</taxon>
        <taxon>Mycenaceae</taxon>
        <taxon>Favolaschia</taxon>
    </lineage>
</organism>
<dbReference type="Proteomes" id="UP001362999">
    <property type="component" value="Unassembled WGS sequence"/>
</dbReference>
<dbReference type="EMBL" id="JAWWNJ010000001">
    <property type="protein sequence ID" value="KAK7063514.1"/>
    <property type="molecule type" value="Genomic_DNA"/>
</dbReference>
<evidence type="ECO:0000313" key="1">
    <source>
        <dbReference type="EMBL" id="KAK7063514.1"/>
    </source>
</evidence>
<evidence type="ECO:0000313" key="2">
    <source>
        <dbReference type="Proteomes" id="UP001362999"/>
    </source>
</evidence>
<proteinExistence type="predicted"/>
<keyword evidence="2" id="KW-1185">Reference proteome</keyword>
<name>A0AAW0ECZ0_9AGAR</name>